<sequence>MQPPLLIYNSLTRQKEVFKPLIPPFVGIYLCGPTVYGKAHLGHARAAITFDLILRYLQQLNYKVRYVRNITDVGHLERDLDEGNDKIQQQAKIEAVSPMEIAQRYTNSYRKNMEQLNVLPPSIEPCASGHIPEQIAMIETIIQHGLAYIIEGSVYFDVAKYNQMHTYGKLSGRTVKAMRPGTRPLAQQAEKRASVDFALWKKATPAHIMRWPSPWGVGFPGWHIECAAIATKYLGNQFDIHGGGMDLRFPHHECEIAQSQAASQTDLATYWMHNNLVTIDGVKMGKSLGNAITLDELFTGHHASLDRSYSPMALRFCMLQAHYRSILSVSTAALQAAHQGYRKVMNGLHLLQTLPHASIPASTQSGKLDAEIYAECTACYSAMNDDFNTAKTLGSLFSLLKKINGLHNGQLSHMAISTDAFNQLRITYTTFIRDILGLKEDNQSSTAAMLEILLTLYQQAKEAKRYHQVDFIRSTLHKMGIAIKDHRNEVSWEYQ</sequence>
<evidence type="ECO:0000256" key="5">
    <source>
        <dbReference type="ARBA" id="ARBA00022598"/>
    </source>
</evidence>
<keyword evidence="4 12" id="KW-0963">Cytoplasm</keyword>
<comment type="subcellular location">
    <subcellularLocation>
        <location evidence="1 12">Cytoplasm</location>
    </subcellularLocation>
</comment>
<comment type="catalytic activity">
    <reaction evidence="12">
        <text>tRNA(Cys) + L-cysteine + ATP = L-cysteinyl-tRNA(Cys) + AMP + diphosphate</text>
        <dbReference type="Rhea" id="RHEA:17773"/>
        <dbReference type="Rhea" id="RHEA-COMP:9661"/>
        <dbReference type="Rhea" id="RHEA-COMP:9679"/>
        <dbReference type="ChEBI" id="CHEBI:30616"/>
        <dbReference type="ChEBI" id="CHEBI:33019"/>
        <dbReference type="ChEBI" id="CHEBI:35235"/>
        <dbReference type="ChEBI" id="CHEBI:78442"/>
        <dbReference type="ChEBI" id="CHEBI:78517"/>
        <dbReference type="ChEBI" id="CHEBI:456215"/>
        <dbReference type="EC" id="6.1.1.16"/>
    </reaction>
</comment>
<feature type="binding site" evidence="12">
    <location>
        <position position="31"/>
    </location>
    <ligand>
        <name>Zn(2+)</name>
        <dbReference type="ChEBI" id="CHEBI:29105"/>
    </ligand>
</feature>
<dbReference type="OrthoDB" id="9815130at2"/>
<evidence type="ECO:0000256" key="8">
    <source>
        <dbReference type="ARBA" id="ARBA00022833"/>
    </source>
</evidence>
<dbReference type="InterPro" id="IPR015273">
    <property type="entry name" value="Cys-tRNA-synt_Ia_DALR"/>
</dbReference>
<dbReference type="GO" id="GO:0005829">
    <property type="term" value="C:cytosol"/>
    <property type="evidence" value="ECO:0007669"/>
    <property type="project" value="TreeGrafter"/>
</dbReference>
<feature type="binding site" evidence="12">
    <location>
        <position position="286"/>
    </location>
    <ligand>
        <name>ATP</name>
        <dbReference type="ChEBI" id="CHEBI:30616"/>
    </ligand>
</feature>
<comment type="cofactor">
    <cofactor evidence="12">
        <name>Zn(2+)</name>
        <dbReference type="ChEBI" id="CHEBI:29105"/>
    </cofactor>
    <text evidence="12">Binds 1 zinc ion per subunit.</text>
</comment>
<evidence type="ECO:0000313" key="14">
    <source>
        <dbReference type="EMBL" id="ROT46952.1"/>
    </source>
</evidence>
<proteinExistence type="inferred from homology"/>
<feature type="domain" description="Cysteinyl-tRNA synthetase class Ia DALR" evidence="13">
    <location>
        <begin position="378"/>
        <end position="450"/>
    </location>
</feature>
<dbReference type="CDD" id="cd00672">
    <property type="entry name" value="CysRS_core"/>
    <property type="match status" value="1"/>
</dbReference>
<dbReference type="PRINTS" id="PR00983">
    <property type="entry name" value="TRNASYNTHCYS"/>
</dbReference>
<dbReference type="InterPro" id="IPR014729">
    <property type="entry name" value="Rossmann-like_a/b/a_fold"/>
</dbReference>
<evidence type="ECO:0000313" key="15">
    <source>
        <dbReference type="Proteomes" id="UP000270927"/>
    </source>
</evidence>
<keyword evidence="8 12" id="KW-0862">Zinc</keyword>
<evidence type="ECO:0000256" key="1">
    <source>
        <dbReference type="ARBA" id="ARBA00004496"/>
    </source>
</evidence>
<dbReference type="SUPFAM" id="SSF52374">
    <property type="entry name" value="Nucleotidylyl transferase"/>
    <property type="match status" value="1"/>
</dbReference>
<keyword evidence="7 12" id="KW-0547">Nucleotide-binding</keyword>
<keyword evidence="15" id="KW-1185">Reference proteome</keyword>
<dbReference type="Proteomes" id="UP000270927">
    <property type="component" value="Unassembled WGS sequence"/>
</dbReference>
<gene>
    <name evidence="12" type="primary">cysS</name>
    <name evidence="14" type="ORF">EDM02_05240</name>
</gene>
<evidence type="ECO:0000256" key="4">
    <source>
        <dbReference type="ARBA" id="ARBA00022490"/>
    </source>
</evidence>
<keyword evidence="5 12" id="KW-0436">Ligase</keyword>
<keyword evidence="10 12" id="KW-0648">Protein biosynthesis</keyword>
<dbReference type="InterPro" id="IPR024909">
    <property type="entry name" value="Cys-tRNA/MSH_ligase"/>
</dbReference>
<feature type="short sequence motif" description="'HIGH' region" evidence="12">
    <location>
        <begin position="33"/>
        <end position="43"/>
    </location>
</feature>
<keyword evidence="9 12" id="KW-0067">ATP-binding</keyword>
<dbReference type="SMART" id="SM00840">
    <property type="entry name" value="DALR_2"/>
    <property type="match status" value="1"/>
</dbReference>
<dbReference type="GO" id="GO:0005524">
    <property type="term" value="F:ATP binding"/>
    <property type="evidence" value="ECO:0007669"/>
    <property type="project" value="UniProtKB-UniRule"/>
</dbReference>
<dbReference type="RefSeq" id="WP_123663602.1">
    <property type="nucleotide sequence ID" value="NZ_RARA01000027.1"/>
</dbReference>
<dbReference type="EMBL" id="RARA01000027">
    <property type="protein sequence ID" value="ROT46952.1"/>
    <property type="molecule type" value="Genomic_DNA"/>
</dbReference>
<name>A0A3N2QBK6_9BACT</name>
<dbReference type="PANTHER" id="PTHR10890">
    <property type="entry name" value="CYSTEINYL-TRNA SYNTHETASE"/>
    <property type="match status" value="1"/>
</dbReference>
<comment type="similarity">
    <text evidence="2 12">Belongs to the class-I aminoacyl-tRNA synthetase family.</text>
</comment>
<dbReference type="Pfam" id="PF01406">
    <property type="entry name" value="tRNA-synt_1e"/>
    <property type="match status" value="1"/>
</dbReference>
<keyword evidence="6 12" id="KW-0479">Metal-binding</keyword>
<accession>A0A3N2QBK6</accession>
<dbReference type="InterPro" id="IPR032678">
    <property type="entry name" value="tRNA-synt_1_cat_dom"/>
</dbReference>
<dbReference type="GO" id="GO:0004817">
    <property type="term" value="F:cysteine-tRNA ligase activity"/>
    <property type="evidence" value="ECO:0007669"/>
    <property type="project" value="UniProtKB-UniRule"/>
</dbReference>
<evidence type="ECO:0000256" key="10">
    <source>
        <dbReference type="ARBA" id="ARBA00022917"/>
    </source>
</evidence>
<evidence type="ECO:0000259" key="13">
    <source>
        <dbReference type="SMART" id="SM00840"/>
    </source>
</evidence>
<evidence type="ECO:0000256" key="9">
    <source>
        <dbReference type="ARBA" id="ARBA00022840"/>
    </source>
</evidence>
<evidence type="ECO:0000256" key="12">
    <source>
        <dbReference type="HAMAP-Rule" id="MF_00041"/>
    </source>
</evidence>
<feature type="short sequence motif" description="'KMSKS' region" evidence="12">
    <location>
        <begin position="283"/>
        <end position="287"/>
    </location>
</feature>
<feature type="binding site" evidence="12">
    <location>
        <position position="251"/>
    </location>
    <ligand>
        <name>Zn(2+)</name>
        <dbReference type="ChEBI" id="CHEBI:29105"/>
    </ligand>
</feature>
<reference evidence="14 15" key="1">
    <citation type="submission" date="2018-09" db="EMBL/GenBank/DDBJ databases">
        <title>Comparative Genomics of Wolbachia-Cardinium Dual Endosymbiosis in a Plant-Parasitic Nematode.</title>
        <authorList>
            <person name="Brown A.M.V."/>
            <person name="Wasala S.K."/>
            <person name="Howe D.K."/>
            <person name="Peetz A.B."/>
            <person name="Zasada I.A."/>
            <person name="Denver D.R."/>
        </authorList>
    </citation>
    <scope>NUCLEOTIDE SEQUENCE [LARGE SCALE GENOMIC DNA]</scope>
    <source>
        <strain evidence="14 15">Pp_1</strain>
    </source>
</reference>
<dbReference type="SUPFAM" id="SSF47323">
    <property type="entry name" value="Anticodon-binding domain of a subclass of class I aminoacyl-tRNA synthetases"/>
    <property type="match status" value="1"/>
</dbReference>
<dbReference type="GO" id="GO:0008270">
    <property type="term" value="F:zinc ion binding"/>
    <property type="evidence" value="ECO:0007669"/>
    <property type="project" value="UniProtKB-UniRule"/>
</dbReference>
<evidence type="ECO:0000256" key="3">
    <source>
        <dbReference type="ARBA" id="ARBA00011245"/>
    </source>
</evidence>
<dbReference type="HAMAP" id="MF_00041">
    <property type="entry name" value="Cys_tRNA_synth"/>
    <property type="match status" value="1"/>
</dbReference>
<dbReference type="NCBIfam" id="TIGR00435">
    <property type="entry name" value="cysS"/>
    <property type="match status" value="1"/>
</dbReference>
<keyword evidence="11 12" id="KW-0030">Aminoacyl-tRNA synthetase</keyword>
<evidence type="ECO:0000256" key="2">
    <source>
        <dbReference type="ARBA" id="ARBA00005594"/>
    </source>
</evidence>
<dbReference type="InterPro" id="IPR015803">
    <property type="entry name" value="Cys-tRNA-ligase"/>
</dbReference>
<dbReference type="InterPro" id="IPR009080">
    <property type="entry name" value="tRNAsynth_Ia_anticodon-bd"/>
</dbReference>
<comment type="caution">
    <text evidence="14">The sequence shown here is derived from an EMBL/GenBank/DDBJ whole genome shotgun (WGS) entry which is preliminary data.</text>
</comment>
<dbReference type="Gene3D" id="3.40.50.620">
    <property type="entry name" value="HUPs"/>
    <property type="match status" value="1"/>
</dbReference>
<evidence type="ECO:0000256" key="6">
    <source>
        <dbReference type="ARBA" id="ARBA00022723"/>
    </source>
</evidence>
<feature type="binding site" evidence="12">
    <location>
        <position position="255"/>
    </location>
    <ligand>
        <name>Zn(2+)</name>
        <dbReference type="ChEBI" id="CHEBI:29105"/>
    </ligand>
</feature>
<feature type="binding site" evidence="12">
    <location>
        <position position="226"/>
    </location>
    <ligand>
        <name>Zn(2+)</name>
        <dbReference type="ChEBI" id="CHEBI:29105"/>
    </ligand>
</feature>
<dbReference type="GO" id="GO:0006423">
    <property type="term" value="P:cysteinyl-tRNA aminoacylation"/>
    <property type="evidence" value="ECO:0007669"/>
    <property type="project" value="UniProtKB-UniRule"/>
</dbReference>
<dbReference type="PANTHER" id="PTHR10890:SF3">
    <property type="entry name" value="CYSTEINE--TRNA LIGASE, CYTOPLASMIC"/>
    <property type="match status" value="1"/>
</dbReference>
<comment type="subunit">
    <text evidence="3 12">Monomer.</text>
</comment>
<dbReference type="EC" id="6.1.1.16" evidence="12"/>
<organism evidence="14 15">
    <name type="scientific">Candidatus Cardinium hertigii</name>
    <dbReference type="NCBI Taxonomy" id="247481"/>
    <lineage>
        <taxon>Bacteria</taxon>
        <taxon>Pseudomonadati</taxon>
        <taxon>Bacteroidota</taxon>
        <taxon>Cytophagia</taxon>
        <taxon>Cytophagales</taxon>
        <taxon>Amoebophilaceae</taxon>
        <taxon>Candidatus Cardinium</taxon>
    </lineage>
</organism>
<dbReference type="Gene3D" id="1.20.120.1910">
    <property type="entry name" value="Cysteine-tRNA ligase, C-terminal anti-codon recognition domain"/>
    <property type="match status" value="1"/>
</dbReference>
<dbReference type="Pfam" id="PF09190">
    <property type="entry name" value="DALR_2"/>
    <property type="match status" value="1"/>
</dbReference>
<protein>
    <recommendedName>
        <fullName evidence="12">Cysteine--tRNA ligase</fullName>
        <ecNumber evidence="12">6.1.1.16</ecNumber>
    </recommendedName>
    <alternativeName>
        <fullName evidence="12">Cysteinyl-tRNA synthetase</fullName>
        <shortName evidence="12">CysRS</shortName>
    </alternativeName>
</protein>
<dbReference type="AlphaFoldDB" id="A0A3N2QBK6"/>
<evidence type="ECO:0000256" key="11">
    <source>
        <dbReference type="ARBA" id="ARBA00023146"/>
    </source>
</evidence>
<evidence type="ECO:0000256" key="7">
    <source>
        <dbReference type="ARBA" id="ARBA00022741"/>
    </source>
</evidence>